<dbReference type="RefSeq" id="WP_135246885.1">
    <property type="nucleotide sequence ID" value="NZ_SIHO01000003.1"/>
</dbReference>
<keyword evidence="5 6" id="KW-0472">Membrane</keyword>
<dbReference type="GO" id="GO:0016020">
    <property type="term" value="C:membrane"/>
    <property type="evidence" value="ECO:0007669"/>
    <property type="project" value="UniProtKB-SubCell"/>
</dbReference>
<feature type="transmembrane region" description="Helical" evidence="6">
    <location>
        <begin position="444"/>
        <end position="463"/>
    </location>
</feature>
<comment type="subcellular location">
    <subcellularLocation>
        <location evidence="1">Membrane</location>
        <topology evidence="1">Multi-pass membrane protein</topology>
    </subcellularLocation>
</comment>
<organism evidence="7 8">
    <name type="scientific">Glacieibacterium arshaanense</name>
    <dbReference type="NCBI Taxonomy" id="2511025"/>
    <lineage>
        <taxon>Bacteria</taxon>
        <taxon>Pseudomonadati</taxon>
        <taxon>Pseudomonadota</taxon>
        <taxon>Alphaproteobacteria</taxon>
        <taxon>Sphingomonadales</taxon>
        <taxon>Sphingosinicellaceae</taxon>
        <taxon>Glacieibacterium</taxon>
    </lineage>
</organism>
<feature type="transmembrane region" description="Helical" evidence="6">
    <location>
        <begin position="92"/>
        <end position="119"/>
    </location>
</feature>
<evidence type="ECO:0000313" key="8">
    <source>
        <dbReference type="Proteomes" id="UP000297737"/>
    </source>
</evidence>
<evidence type="ECO:0000256" key="3">
    <source>
        <dbReference type="ARBA" id="ARBA00022692"/>
    </source>
</evidence>
<feature type="transmembrane region" description="Helical" evidence="6">
    <location>
        <begin position="387"/>
        <end position="406"/>
    </location>
</feature>
<evidence type="ECO:0000256" key="4">
    <source>
        <dbReference type="ARBA" id="ARBA00022989"/>
    </source>
</evidence>
<dbReference type="InterPro" id="IPR002293">
    <property type="entry name" value="AA/rel_permease1"/>
</dbReference>
<sequence>MTNKTAAQPAELERVFGAGALTLIGIGSVIGAGIFVITGQAAAAHAGPAIMVSFIIAGLVCVFSALCYAEMTAMVPTAGSAYAFTKEAFGRATGWFIGWALVAEYLFAGCAIAIGWSAYMQGVIGDFGIHLPAAWASSPLTMEGQSLRLTGAIVNLPAVLIILAVTLSHLAGTRESGKLNVIMVWIKLSAVLLFIGFGLAHADPHNWVPFVPSLETHPDGSTAYGLSGVFAAAGIVFFAYLGFDALGTAAQETRNPQRDLPIAILATLGISTLLYIGVSAAMTGLADFRTLGTDAPITTAIAAAGPSLAWLKTYVGVAVTIGLWAGLWAVVFALSRLLMYFANDGLLPARIGAIDPVRKVPRASLWLTAVLAMIVAGTLPISLLGELISTGTLMAFATVCAAVLWLRRTQPDRPRPFRVPLVGLVVPLGIAACLFLLASMGGYAVARILGWQVIGLGVLLLSARARR</sequence>
<comment type="caution">
    <text evidence="7">The sequence shown here is derived from an EMBL/GenBank/DDBJ whole genome shotgun (WGS) entry which is preliminary data.</text>
</comment>
<feature type="transmembrane region" description="Helical" evidence="6">
    <location>
        <begin position="49"/>
        <end position="71"/>
    </location>
</feature>
<feature type="transmembrane region" description="Helical" evidence="6">
    <location>
        <begin position="147"/>
        <end position="167"/>
    </location>
</feature>
<evidence type="ECO:0000256" key="2">
    <source>
        <dbReference type="ARBA" id="ARBA00022448"/>
    </source>
</evidence>
<gene>
    <name evidence="7" type="ORF">EUV02_13925</name>
</gene>
<dbReference type="PIRSF" id="PIRSF006060">
    <property type="entry name" value="AA_transporter"/>
    <property type="match status" value="1"/>
</dbReference>
<feature type="transmembrane region" description="Helical" evidence="6">
    <location>
        <begin position="418"/>
        <end position="438"/>
    </location>
</feature>
<evidence type="ECO:0000313" key="7">
    <source>
        <dbReference type="EMBL" id="TFU01381.1"/>
    </source>
</evidence>
<feature type="transmembrane region" description="Helical" evidence="6">
    <location>
        <begin position="314"/>
        <end position="342"/>
    </location>
</feature>
<protein>
    <submittedName>
        <fullName evidence="7">Amino acid permease</fullName>
    </submittedName>
</protein>
<proteinExistence type="predicted"/>
<feature type="transmembrane region" description="Helical" evidence="6">
    <location>
        <begin position="179"/>
        <end position="202"/>
    </location>
</feature>
<dbReference type="Gene3D" id="1.20.1740.10">
    <property type="entry name" value="Amino acid/polyamine transporter I"/>
    <property type="match status" value="1"/>
</dbReference>
<feature type="transmembrane region" description="Helical" evidence="6">
    <location>
        <begin position="222"/>
        <end position="241"/>
    </location>
</feature>
<evidence type="ECO:0000256" key="5">
    <source>
        <dbReference type="ARBA" id="ARBA00023136"/>
    </source>
</evidence>
<keyword evidence="8" id="KW-1185">Reference proteome</keyword>
<feature type="transmembrane region" description="Helical" evidence="6">
    <location>
        <begin position="12"/>
        <end position="37"/>
    </location>
</feature>
<dbReference type="PANTHER" id="PTHR43243">
    <property type="entry name" value="INNER MEMBRANE TRANSPORTER YGJI-RELATED"/>
    <property type="match status" value="1"/>
</dbReference>
<feature type="transmembrane region" description="Helical" evidence="6">
    <location>
        <begin position="262"/>
        <end position="282"/>
    </location>
</feature>
<name>A0A4Y9EKU5_9SPHN</name>
<keyword evidence="4 6" id="KW-1133">Transmembrane helix</keyword>
<accession>A0A4Y9EKU5</accession>
<feature type="transmembrane region" description="Helical" evidence="6">
    <location>
        <begin position="363"/>
        <end position="381"/>
    </location>
</feature>
<dbReference type="Pfam" id="PF13520">
    <property type="entry name" value="AA_permease_2"/>
    <property type="match status" value="1"/>
</dbReference>
<dbReference type="AlphaFoldDB" id="A0A4Y9EKU5"/>
<dbReference type="OrthoDB" id="9804700at2"/>
<dbReference type="Proteomes" id="UP000297737">
    <property type="component" value="Unassembled WGS sequence"/>
</dbReference>
<keyword evidence="3 6" id="KW-0812">Transmembrane</keyword>
<keyword evidence="2" id="KW-0813">Transport</keyword>
<dbReference type="PANTHER" id="PTHR43243:SF4">
    <property type="entry name" value="CATIONIC AMINO ACID TRANSPORTER 4"/>
    <property type="match status" value="1"/>
</dbReference>
<evidence type="ECO:0000256" key="1">
    <source>
        <dbReference type="ARBA" id="ARBA00004141"/>
    </source>
</evidence>
<dbReference type="EMBL" id="SIHO01000003">
    <property type="protein sequence ID" value="TFU01381.1"/>
    <property type="molecule type" value="Genomic_DNA"/>
</dbReference>
<evidence type="ECO:0000256" key="6">
    <source>
        <dbReference type="SAM" id="Phobius"/>
    </source>
</evidence>
<dbReference type="GO" id="GO:0015171">
    <property type="term" value="F:amino acid transmembrane transporter activity"/>
    <property type="evidence" value="ECO:0007669"/>
    <property type="project" value="TreeGrafter"/>
</dbReference>
<reference evidence="7 8" key="1">
    <citation type="submission" date="2019-02" db="EMBL/GenBank/DDBJ databases">
        <title>Polymorphobacter sp. isolated from the lake at the Tibet of China.</title>
        <authorList>
            <person name="Li A."/>
        </authorList>
    </citation>
    <scope>NUCLEOTIDE SEQUENCE [LARGE SCALE GENOMIC DNA]</scope>
    <source>
        <strain evidence="7 8">DJ1R-1</strain>
    </source>
</reference>